<dbReference type="GO" id="GO:0003723">
    <property type="term" value="F:RNA binding"/>
    <property type="evidence" value="ECO:0007669"/>
    <property type="project" value="InterPro"/>
</dbReference>
<sequence>MEYLYSRQAVRECLRARRRPIYRLLVGEGVEDAPIIREIRALAQQQRVPLSAVRRDALNAISAHAQGVALEVGDYPYASLDEIFGAAQMRNEPPFILILDSLQDPQNFGNLIRTAEAAGLHGVVIGTRRSVGVTPAVVNASSGAAEHMRVAQVVNLARAVEAIQARDVWVAALHGEAQRAIYEADLRGALALIVGSEGEGVSRLLRERADFVLRVPMRGQVASLNAAVAGAVAIYEALRQRHA</sequence>
<dbReference type="FunFam" id="3.40.1280.10:FF:000008">
    <property type="entry name" value="Group 3 RNA methyltransferase TrmH"/>
    <property type="match status" value="1"/>
</dbReference>
<dbReference type="InterPro" id="IPR004441">
    <property type="entry name" value="rRNA_MeTrfase_TrmH"/>
</dbReference>
<dbReference type="Pfam" id="PF08032">
    <property type="entry name" value="SpoU_sub_bind"/>
    <property type="match status" value="1"/>
</dbReference>
<dbReference type="GO" id="GO:0005829">
    <property type="term" value="C:cytosol"/>
    <property type="evidence" value="ECO:0007669"/>
    <property type="project" value="TreeGrafter"/>
</dbReference>
<accession>A0A2M8QFT7</accession>
<gene>
    <name evidence="5" type="ORF">CUN48_02525</name>
</gene>
<dbReference type="SUPFAM" id="SSF75217">
    <property type="entry name" value="alpha/beta knot"/>
    <property type="match status" value="1"/>
</dbReference>
<dbReference type="InterPro" id="IPR029028">
    <property type="entry name" value="Alpha/beta_knot_MTases"/>
</dbReference>
<comment type="caution">
    <text evidence="5">The sequence shown here is derived from an EMBL/GenBank/DDBJ whole genome shotgun (WGS) entry which is preliminary data.</text>
</comment>
<evidence type="ECO:0000256" key="3">
    <source>
        <dbReference type="ARBA" id="ARBA00022679"/>
    </source>
</evidence>
<keyword evidence="3 5" id="KW-0808">Transferase</keyword>
<evidence type="ECO:0000313" key="5">
    <source>
        <dbReference type="EMBL" id="PJF48661.1"/>
    </source>
</evidence>
<dbReference type="Gene3D" id="3.40.1280.10">
    <property type="match status" value="1"/>
</dbReference>
<dbReference type="GO" id="GO:0008173">
    <property type="term" value="F:RNA methyltransferase activity"/>
    <property type="evidence" value="ECO:0007669"/>
    <property type="project" value="InterPro"/>
</dbReference>
<evidence type="ECO:0000256" key="2">
    <source>
        <dbReference type="ARBA" id="ARBA00022603"/>
    </source>
</evidence>
<dbReference type="Gene3D" id="3.30.1330.30">
    <property type="match status" value="1"/>
</dbReference>
<dbReference type="InterPro" id="IPR029064">
    <property type="entry name" value="Ribosomal_eL30-like_sf"/>
</dbReference>
<dbReference type="SUPFAM" id="SSF55315">
    <property type="entry name" value="L30e-like"/>
    <property type="match status" value="1"/>
</dbReference>
<name>A0A2M8QFT7_9CHLR</name>
<dbReference type="InterPro" id="IPR013123">
    <property type="entry name" value="SpoU_subst-bd"/>
</dbReference>
<dbReference type="AlphaFoldDB" id="A0A2M8QFT7"/>
<proteinExistence type="inferred from homology"/>
<organism evidence="5 6">
    <name type="scientific">Candidatus Thermofonsia Clade 3 bacterium</name>
    <dbReference type="NCBI Taxonomy" id="2364212"/>
    <lineage>
        <taxon>Bacteria</taxon>
        <taxon>Bacillati</taxon>
        <taxon>Chloroflexota</taxon>
        <taxon>Candidatus Thermofontia</taxon>
        <taxon>Candidatus Thermofonsia Clade 3</taxon>
    </lineage>
</organism>
<evidence type="ECO:0000313" key="6">
    <source>
        <dbReference type="Proteomes" id="UP000230790"/>
    </source>
</evidence>
<evidence type="ECO:0000259" key="4">
    <source>
        <dbReference type="SMART" id="SM00967"/>
    </source>
</evidence>
<feature type="domain" description="RNA 2-O ribose methyltransferase substrate binding" evidence="4">
    <location>
        <begin position="3"/>
        <end position="78"/>
    </location>
</feature>
<evidence type="ECO:0000256" key="1">
    <source>
        <dbReference type="ARBA" id="ARBA00007228"/>
    </source>
</evidence>
<dbReference type="PANTHER" id="PTHR46429">
    <property type="entry name" value="23S RRNA (GUANOSINE-2'-O-)-METHYLTRANSFERASE RLMB"/>
    <property type="match status" value="1"/>
</dbReference>
<dbReference type="NCBIfam" id="TIGR00186">
    <property type="entry name" value="rRNA_methyl_3"/>
    <property type="match status" value="1"/>
</dbReference>
<protein>
    <submittedName>
        <fullName evidence="5">23S rRNA (Guanosine(2251)-2'-O)-methyltransferase RlmB</fullName>
    </submittedName>
</protein>
<dbReference type="SMART" id="SM00967">
    <property type="entry name" value="SpoU_sub_bind"/>
    <property type="match status" value="1"/>
</dbReference>
<comment type="similarity">
    <text evidence="1">Belongs to the class IV-like SAM-binding methyltransferase superfamily. RNA methyltransferase TrmH family.</text>
</comment>
<dbReference type="PANTHER" id="PTHR46429:SF1">
    <property type="entry name" value="23S RRNA (GUANOSINE-2'-O-)-METHYLTRANSFERASE RLMB"/>
    <property type="match status" value="1"/>
</dbReference>
<reference evidence="5 6" key="1">
    <citation type="submission" date="2017-11" db="EMBL/GenBank/DDBJ databases">
        <title>Evolution of Phototrophy in the Chloroflexi Phylum Driven by Horizontal Gene Transfer.</title>
        <authorList>
            <person name="Ward L.M."/>
            <person name="Hemp J."/>
            <person name="Shih P.M."/>
            <person name="Mcglynn S.E."/>
            <person name="Fischer W."/>
        </authorList>
    </citation>
    <scope>NUCLEOTIDE SEQUENCE [LARGE SCALE GENOMIC DNA]</scope>
    <source>
        <strain evidence="5">JP3_7</strain>
    </source>
</reference>
<dbReference type="Proteomes" id="UP000230790">
    <property type="component" value="Unassembled WGS sequence"/>
</dbReference>
<dbReference type="Pfam" id="PF00588">
    <property type="entry name" value="SpoU_methylase"/>
    <property type="match status" value="1"/>
</dbReference>
<dbReference type="CDD" id="cd18103">
    <property type="entry name" value="SpoU-like_RlmB"/>
    <property type="match status" value="1"/>
</dbReference>
<dbReference type="GO" id="GO:0006396">
    <property type="term" value="P:RNA processing"/>
    <property type="evidence" value="ECO:0007669"/>
    <property type="project" value="InterPro"/>
</dbReference>
<dbReference type="GO" id="GO:0032259">
    <property type="term" value="P:methylation"/>
    <property type="evidence" value="ECO:0007669"/>
    <property type="project" value="UniProtKB-KW"/>
</dbReference>
<dbReference type="InterPro" id="IPR001537">
    <property type="entry name" value="SpoU_MeTrfase"/>
</dbReference>
<dbReference type="InterPro" id="IPR029026">
    <property type="entry name" value="tRNA_m1G_MTases_N"/>
</dbReference>
<keyword evidence="2 5" id="KW-0489">Methyltransferase</keyword>
<dbReference type="EMBL" id="PGTN01000009">
    <property type="protein sequence ID" value="PJF48661.1"/>
    <property type="molecule type" value="Genomic_DNA"/>
</dbReference>